<comment type="caution">
    <text evidence="1">The sequence shown here is derived from an EMBL/GenBank/DDBJ whole genome shotgun (WGS) entry which is preliminary data.</text>
</comment>
<accession>A0A346MRL1</accession>
<protein>
    <submittedName>
        <fullName evidence="1">Uncharacterized protein</fullName>
    </submittedName>
</protein>
<proteinExistence type="predicted"/>
<reference evidence="1" key="2">
    <citation type="submission" date="2021-09" db="EMBL/GenBank/DDBJ databases">
        <authorList>
            <person name="Gilroy R."/>
        </authorList>
    </citation>
    <scope>NUCLEOTIDE SEQUENCE</scope>
    <source>
        <strain evidence="1">CHK192-2623</strain>
    </source>
</reference>
<name>A0A346MRL1_LACJH</name>
<dbReference type="RefSeq" id="WP_044496616.1">
    <property type="nucleotide sequence ID" value="NZ_CP031701.1"/>
</dbReference>
<organism evidence="1 2">
    <name type="scientific">Lactobacillus johnsonii</name>
    <dbReference type="NCBI Taxonomy" id="33959"/>
    <lineage>
        <taxon>Bacteria</taxon>
        <taxon>Bacillati</taxon>
        <taxon>Bacillota</taxon>
        <taxon>Bacilli</taxon>
        <taxon>Lactobacillales</taxon>
        <taxon>Lactobacillaceae</taxon>
        <taxon>Lactobacillus</taxon>
    </lineage>
</organism>
<evidence type="ECO:0000313" key="2">
    <source>
        <dbReference type="Proteomes" id="UP000732527"/>
    </source>
</evidence>
<evidence type="ECO:0000313" key="1">
    <source>
        <dbReference type="EMBL" id="HJE48911.1"/>
    </source>
</evidence>
<dbReference type="Proteomes" id="UP000732527">
    <property type="component" value="Unassembled WGS sequence"/>
</dbReference>
<gene>
    <name evidence="1" type="ORF">K8V69_01815</name>
</gene>
<dbReference type="EMBL" id="DYYQ01000011">
    <property type="protein sequence ID" value="HJE48911.1"/>
    <property type="molecule type" value="Genomic_DNA"/>
</dbReference>
<dbReference type="AlphaFoldDB" id="A0A346MRL1"/>
<sequence>MSEIENVKNGLTYLLDINDLATSVTVTEGGESHTMNLKDLKVTNTDVLLQIADLLGIDINN</sequence>
<reference evidence="1" key="1">
    <citation type="journal article" date="2021" name="PeerJ">
        <title>Extensive microbial diversity within the chicken gut microbiome revealed by metagenomics and culture.</title>
        <authorList>
            <person name="Gilroy R."/>
            <person name="Ravi A."/>
            <person name="Getino M."/>
            <person name="Pursley I."/>
            <person name="Horton D.L."/>
            <person name="Alikhan N.F."/>
            <person name="Baker D."/>
            <person name="Gharbi K."/>
            <person name="Hall N."/>
            <person name="Watson M."/>
            <person name="Adriaenssens E.M."/>
            <person name="Foster-Nyarko E."/>
            <person name="Jarju S."/>
            <person name="Secka A."/>
            <person name="Antonio M."/>
            <person name="Oren A."/>
            <person name="Chaudhuri R.R."/>
            <person name="La Ragione R."/>
            <person name="Hildebrand F."/>
            <person name="Pallen M.J."/>
        </authorList>
    </citation>
    <scope>NUCLEOTIDE SEQUENCE</scope>
    <source>
        <strain evidence="1">CHK192-2623</strain>
    </source>
</reference>